<dbReference type="EMBL" id="JALJOS010000007">
    <property type="protein sequence ID" value="KAK9836713.1"/>
    <property type="molecule type" value="Genomic_DNA"/>
</dbReference>
<proteinExistence type="predicted"/>
<keyword evidence="4" id="KW-1185">Reference proteome</keyword>
<evidence type="ECO:0000313" key="4">
    <source>
        <dbReference type="Proteomes" id="UP001438707"/>
    </source>
</evidence>
<accession>A0AAW1RTF8</accession>
<protein>
    <recommendedName>
        <fullName evidence="5">DUF4188 domain-containing protein</fullName>
    </recommendedName>
</protein>
<evidence type="ECO:0000256" key="1">
    <source>
        <dbReference type="SAM" id="MobiDB-lite"/>
    </source>
</evidence>
<keyword evidence="2" id="KW-0812">Transmembrane</keyword>
<feature type="transmembrane region" description="Helical" evidence="2">
    <location>
        <begin position="6"/>
        <end position="34"/>
    </location>
</feature>
<dbReference type="AlphaFoldDB" id="A0AAW1RTF8"/>
<dbReference type="InterPro" id="IPR025444">
    <property type="entry name" value="Monooxy_af470"/>
</dbReference>
<evidence type="ECO:0000313" key="3">
    <source>
        <dbReference type="EMBL" id="KAK9836713.1"/>
    </source>
</evidence>
<name>A0AAW1RTF8_9CHLO</name>
<keyword evidence="2" id="KW-1133">Transmembrane helix</keyword>
<sequence length="236" mass="25906">MAPPGHWILCAVAVPVLGICCTIFCLGLVTLLSLCSTHTTYSKPLVPSKKEILRGRLTAQIEGDFVVVLIGSAFTSWRSIPQALSTAMSMRQMLKELQDEPYAGFLGATSWLSNPSVSIQYWRSLEDLHRYARTPKRKHVGAWGRFNRYLKEAAAGQHSDKGMGIYHEAYQVHAGEYETVYSNVPPTGLGQFTQLVPIQDKRSTKPSKQRLPAQGPGALDPMACLEASSADQTPVS</sequence>
<evidence type="ECO:0008006" key="5">
    <source>
        <dbReference type="Google" id="ProtNLM"/>
    </source>
</evidence>
<evidence type="ECO:0000256" key="2">
    <source>
        <dbReference type="SAM" id="Phobius"/>
    </source>
</evidence>
<feature type="region of interest" description="Disordered" evidence="1">
    <location>
        <begin position="201"/>
        <end position="236"/>
    </location>
</feature>
<gene>
    <name evidence="3" type="ORF">WJX74_006558</name>
</gene>
<dbReference type="Pfam" id="PF13826">
    <property type="entry name" value="Monooxy_af470-like"/>
    <property type="match status" value="1"/>
</dbReference>
<keyword evidence="2" id="KW-0472">Membrane</keyword>
<dbReference type="Proteomes" id="UP001438707">
    <property type="component" value="Unassembled WGS sequence"/>
</dbReference>
<comment type="caution">
    <text evidence="3">The sequence shown here is derived from an EMBL/GenBank/DDBJ whole genome shotgun (WGS) entry which is preliminary data.</text>
</comment>
<organism evidence="3 4">
    <name type="scientific">Apatococcus lobatus</name>
    <dbReference type="NCBI Taxonomy" id="904363"/>
    <lineage>
        <taxon>Eukaryota</taxon>
        <taxon>Viridiplantae</taxon>
        <taxon>Chlorophyta</taxon>
        <taxon>core chlorophytes</taxon>
        <taxon>Trebouxiophyceae</taxon>
        <taxon>Chlorellales</taxon>
        <taxon>Chlorellaceae</taxon>
        <taxon>Apatococcus</taxon>
    </lineage>
</organism>
<reference evidence="3 4" key="1">
    <citation type="journal article" date="2024" name="Nat. Commun.">
        <title>Phylogenomics reveals the evolutionary origins of lichenization in chlorophyte algae.</title>
        <authorList>
            <person name="Puginier C."/>
            <person name="Libourel C."/>
            <person name="Otte J."/>
            <person name="Skaloud P."/>
            <person name="Haon M."/>
            <person name="Grisel S."/>
            <person name="Petersen M."/>
            <person name="Berrin J.G."/>
            <person name="Delaux P.M."/>
            <person name="Dal Grande F."/>
            <person name="Keller J."/>
        </authorList>
    </citation>
    <scope>NUCLEOTIDE SEQUENCE [LARGE SCALE GENOMIC DNA]</scope>
    <source>
        <strain evidence="3 4">SAG 2145</strain>
    </source>
</reference>